<gene>
    <name evidence="1" type="ORF">CW751_11230</name>
</gene>
<evidence type="ECO:0008006" key="3">
    <source>
        <dbReference type="Google" id="ProtNLM"/>
    </source>
</evidence>
<dbReference type="AlphaFoldDB" id="A0A2I0R0W6"/>
<evidence type="ECO:0000313" key="1">
    <source>
        <dbReference type="EMBL" id="PKR80226.1"/>
    </source>
</evidence>
<name>A0A2I0R0W6_9FLAO</name>
<proteinExistence type="predicted"/>
<dbReference type="EMBL" id="PJNI01000012">
    <property type="protein sequence ID" value="PKR80226.1"/>
    <property type="molecule type" value="Genomic_DNA"/>
</dbReference>
<dbReference type="CDD" id="cd07820">
    <property type="entry name" value="SRPBCC_3"/>
    <property type="match status" value="1"/>
</dbReference>
<reference evidence="1 2" key="1">
    <citation type="submission" date="2017-12" db="EMBL/GenBank/DDBJ databases">
        <title>The draft genome sequence of Brumimicrobium saltpan LHR20.</title>
        <authorList>
            <person name="Do Z.-J."/>
            <person name="Luo H.-R."/>
        </authorList>
    </citation>
    <scope>NUCLEOTIDE SEQUENCE [LARGE SCALE GENOMIC DNA]</scope>
    <source>
        <strain evidence="1 2">LHR20</strain>
    </source>
</reference>
<keyword evidence="2" id="KW-1185">Reference proteome</keyword>
<dbReference type="SUPFAM" id="SSF55961">
    <property type="entry name" value="Bet v1-like"/>
    <property type="match status" value="1"/>
</dbReference>
<dbReference type="RefSeq" id="WP_101335128.1">
    <property type="nucleotide sequence ID" value="NZ_PJNI01000012.1"/>
</dbReference>
<dbReference type="Proteomes" id="UP000236654">
    <property type="component" value="Unassembled WGS sequence"/>
</dbReference>
<evidence type="ECO:0000313" key="2">
    <source>
        <dbReference type="Proteomes" id="UP000236654"/>
    </source>
</evidence>
<protein>
    <recommendedName>
        <fullName evidence="3">Coenzyme Q-binding protein COQ10 START domain-containing protein</fullName>
    </recommendedName>
</protein>
<dbReference type="InterPro" id="IPR023393">
    <property type="entry name" value="START-like_dom_sf"/>
</dbReference>
<dbReference type="OrthoDB" id="9793552at2"/>
<sequence length="149" mass="17966">MYQIRYKQFVPTDIDTCWDFFSSPKNLKEITPDYMGFIVKNQIPEKMYEGLMIEYTVTPIMKIPMNWITEITHVTDKRYFVDEQRKGPYKIWHHEHHFKAVEGGVEMEDILTYELPLGFLGKIAHTMFVKSKVQEIFEYRNKKVEEIFK</sequence>
<organism evidence="1 2">
    <name type="scientific">Brumimicrobium salinarum</name>
    <dbReference type="NCBI Taxonomy" id="2058658"/>
    <lineage>
        <taxon>Bacteria</taxon>
        <taxon>Pseudomonadati</taxon>
        <taxon>Bacteroidota</taxon>
        <taxon>Flavobacteriia</taxon>
        <taxon>Flavobacteriales</taxon>
        <taxon>Crocinitomicaceae</taxon>
        <taxon>Brumimicrobium</taxon>
    </lineage>
</organism>
<accession>A0A2I0R0W6</accession>
<dbReference type="Gene3D" id="3.30.530.20">
    <property type="match status" value="1"/>
</dbReference>
<comment type="caution">
    <text evidence="1">The sequence shown here is derived from an EMBL/GenBank/DDBJ whole genome shotgun (WGS) entry which is preliminary data.</text>
</comment>